<evidence type="ECO:0000313" key="16">
    <source>
        <dbReference type="Proteomes" id="UP000643403"/>
    </source>
</evidence>
<keyword evidence="6 13" id="KW-0808">Transferase</keyword>
<keyword evidence="9 13" id="KW-0547">Nucleotide-binding</keyword>
<dbReference type="InterPro" id="IPR005145">
    <property type="entry name" value="Sua5_C"/>
</dbReference>
<dbReference type="SUPFAM" id="SSF55821">
    <property type="entry name" value="YrdC/RibB"/>
    <property type="match status" value="1"/>
</dbReference>
<feature type="domain" description="YrdC-like" evidence="14">
    <location>
        <begin position="7"/>
        <end position="193"/>
    </location>
</feature>
<protein>
    <recommendedName>
        <fullName evidence="4 13">Threonylcarbamoyl-AMP synthase</fullName>
        <shortName evidence="13">TC-AMP synthase</shortName>
        <ecNumber evidence="3 13">2.7.7.87</ecNumber>
    </recommendedName>
    <alternativeName>
        <fullName evidence="11 13">L-threonylcarbamoyladenylate synthase</fullName>
    </alternativeName>
</protein>
<evidence type="ECO:0000256" key="2">
    <source>
        <dbReference type="ARBA" id="ARBA00007663"/>
    </source>
</evidence>
<name>A0ABQ3C4D3_9GAMM</name>
<gene>
    <name evidence="15" type="ORF">GCM10008101_20980</name>
</gene>
<comment type="function">
    <text evidence="13">Required for the formation of a threonylcarbamoyl group on adenosine at position 37 (t(6)A37) in tRNAs that read codons beginning with adenine.</text>
</comment>
<keyword evidence="10 13" id="KW-0067">ATP-binding</keyword>
<dbReference type="PIRSF" id="PIRSF004930">
    <property type="entry name" value="Tln_factor_SUA5"/>
    <property type="match status" value="1"/>
</dbReference>
<dbReference type="Pfam" id="PF01300">
    <property type="entry name" value="Sua5_yciO_yrdC"/>
    <property type="match status" value="1"/>
</dbReference>
<organism evidence="15 16">
    <name type="scientific">Cognatilysobacter xinjiangensis</name>
    <dbReference type="NCBI Taxonomy" id="546892"/>
    <lineage>
        <taxon>Bacteria</taxon>
        <taxon>Pseudomonadati</taxon>
        <taxon>Pseudomonadota</taxon>
        <taxon>Gammaproteobacteria</taxon>
        <taxon>Lysobacterales</taxon>
        <taxon>Lysobacteraceae</taxon>
        <taxon>Cognatilysobacter</taxon>
    </lineage>
</organism>
<evidence type="ECO:0000256" key="5">
    <source>
        <dbReference type="ARBA" id="ARBA00022490"/>
    </source>
</evidence>
<dbReference type="InterPro" id="IPR017945">
    <property type="entry name" value="DHBP_synth_RibB-like_a/b_dom"/>
</dbReference>
<evidence type="ECO:0000256" key="7">
    <source>
        <dbReference type="ARBA" id="ARBA00022694"/>
    </source>
</evidence>
<dbReference type="Proteomes" id="UP000643403">
    <property type="component" value="Unassembled WGS sequence"/>
</dbReference>
<evidence type="ECO:0000259" key="14">
    <source>
        <dbReference type="PROSITE" id="PS51163"/>
    </source>
</evidence>
<reference evidence="16" key="1">
    <citation type="journal article" date="2019" name="Int. J. Syst. Evol. Microbiol.">
        <title>The Global Catalogue of Microorganisms (GCM) 10K type strain sequencing project: providing services to taxonomists for standard genome sequencing and annotation.</title>
        <authorList>
            <consortium name="The Broad Institute Genomics Platform"/>
            <consortium name="The Broad Institute Genome Sequencing Center for Infectious Disease"/>
            <person name="Wu L."/>
            <person name="Ma J."/>
        </authorList>
    </citation>
    <scope>NUCLEOTIDE SEQUENCE [LARGE SCALE GENOMIC DNA]</scope>
    <source>
        <strain evidence="16">KCTC 22558</strain>
    </source>
</reference>
<comment type="catalytic activity">
    <reaction evidence="12 13">
        <text>L-threonine + hydrogencarbonate + ATP = L-threonylcarbamoyladenylate + diphosphate + H2O</text>
        <dbReference type="Rhea" id="RHEA:36407"/>
        <dbReference type="ChEBI" id="CHEBI:15377"/>
        <dbReference type="ChEBI" id="CHEBI:17544"/>
        <dbReference type="ChEBI" id="CHEBI:30616"/>
        <dbReference type="ChEBI" id="CHEBI:33019"/>
        <dbReference type="ChEBI" id="CHEBI:57926"/>
        <dbReference type="ChEBI" id="CHEBI:73682"/>
        <dbReference type="EC" id="2.7.7.87"/>
    </reaction>
</comment>
<keyword evidence="8 13" id="KW-0548">Nucleotidyltransferase</keyword>
<dbReference type="Gene3D" id="3.90.870.10">
    <property type="entry name" value="DHBP synthase"/>
    <property type="match status" value="1"/>
</dbReference>
<dbReference type="PANTHER" id="PTHR17490">
    <property type="entry name" value="SUA5"/>
    <property type="match status" value="1"/>
</dbReference>
<keyword evidence="7 13" id="KW-0819">tRNA processing</keyword>
<dbReference type="InterPro" id="IPR006070">
    <property type="entry name" value="Sua5-like_dom"/>
</dbReference>
<evidence type="ECO:0000256" key="9">
    <source>
        <dbReference type="ARBA" id="ARBA00022741"/>
    </source>
</evidence>
<dbReference type="InterPro" id="IPR050156">
    <property type="entry name" value="TC-AMP_synthase_SUA5"/>
</dbReference>
<proteinExistence type="inferred from homology"/>
<evidence type="ECO:0000256" key="8">
    <source>
        <dbReference type="ARBA" id="ARBA00022695"/>
    </source>
</evidence>
<sequence>MNATLQDADIARAVELLRAGQLVAFPTETVYGLGANARDAAAVAKIFAAKGRPADHPLIVHIASARALPLWAAHVPEAARRLAEAFWPGPLTLVLPRADGVPDAVTGGLSTVGLRVPRHPVALALLRAFDGGLAAPSANRYGRVSPTSAAHVRDGLGDRVDLVLDGGRCEVGLESTIVDLSGDVPVLLRPGAVTQAMLERVLGERVHPAGEGATPAPGRKPSHYAPRARVLLASDAEAVSLARCFHMGGARVGLLSATAPMEAGIDWLGLPPDTDAQARELYQRLHDADTLGLDIVVAVVPRDHAGIGEALRDRLRRAAGLGDGTPDASDLSA</sequence>
<evidence type="ECO:0000256" key="6">
    <source>
        <dbReference type="ARBA" id="ARBA00022679"/>
    </source>
</evidence>
<keyword evidence="16" id="KW-1185">Reference proteome</keyword>
<evidence type="ECO:0000256" key="1">
    <source>
        <dbReference type="ARBA" id="ARBA00004496"/>
    </source>
</evidence>
<dbReference type="Gene3D" id="3.40.50.11030">
    <property type="entry name" value="Threonylcarbamoyl-AMP synthase, C-terminal domain"/>
    <property type="match status" value="1"/>
</dbReference>
<dbReference type="InterPro" id="IPR038385">
    <property type="entry name" value="Sua5/YwlC_C"/>
</dbReference>
<evidence type="ECO:0000313" key="15">
    <source>
        <dbReference type="EMBL" id="GGZ66551.1"/>
    </source>
</evidence>
<dbReference type="Pfam" id="PF03481">
    <property type="entry name" value="Sua5_C"/>
    <property type="match status" value="1"/>
</dbReference>
<evidence type="ECO:0000256" key="13">
    <source>
        <dbReference type="PIRNR" id="PIRNR004930"/>
    </source>
</evidence>
<evidence type="ECO:0000256" key="10">
    <source>
        <dbReference type="ARBA" id="ARBA00022840"/>
    </source>
</evidence>
<comment type="similarity">
    <text evidence="2 13">Belongs to the SUA5 family.</text>
</comment>
<accession>A0ABQ3C4D3</accession>
<evidence type="ECO:0000256" key="3">
    <source>
        <dbReference type="ARBA" id="ARBA00012584"/>
    </source>
</evidence>
<dbReference type="EMBL" id="BMXY01000002">
    <property type="protein sequence ID" value="GGZ66551.1"/>
    <property type="molecule type" value="Genomic_DNA"/>
</dbReference>
<dbReference type="InterPro" id="IPR010923">
    <property type="entry name" value="T(6)A37_SUA5"/>
</dbReference>
<evidence type="ECO:0000256" key="12">
    <source>
        <dbReference type="ARBA" id="ARBA00048366"/>
    </source>
</evidence>
<comment type="subcellular location">
    <subcellularLocation>
        <location evidence="1 13">Cytoplasm</location>
    </subcellularLocation>
</comment>
<keyword evidence="5 13" id="KW-0963">Cytoplasm</keyword>
<dbReference type="PANTHER" id="PTHR17490:SF16">
    <property type="entry name" value="THREONYLCARBAMOYL-AMP SYNTHASE"/>
    <property type="match status" value="1"/>
</dbReference>
<dbReference type="NCBIfam" id="TIGR00057">
    <property type="entry name" value="L-threonylcarbamoyladenylate synthase"/>
    <property type="match status" value="1"/>
</dbReference>
<dbReference type="EC" id="2.7.7.87" evidence="3 13"/>
<comment type="caution">
    <text evidence="15">The sequence shown here is derived from an EMBL/GenBank/DDBJ whole genome shotgun (WGS) entry which is preliminary data.</text>
</comment>
<dbReference type="PROSITE" id="PS51163">
    <property type="entry name" value="YRDC"/>
    <property type="match status" value="1"/>
</dbReference>
<evidence type="ECO:0000256" key="11">
    <source>
        <dbReference type="ARBA" id="ARBA00029774"/>
    </source>
</evidence>
<dbReference type="RefSeq" id="WP_229790780.1">
    <property type="nucleotide sequence ID" value="NZ_BMXY01000002.1"/>
</dbReference>
<evidence type="ECO:0000256" key="4">
    <source>
        <dbReference type="ARBA" id="ARBA00015492"/>
    </source>
</evidence>